<dbReference type="RefSeq" id="WP_008751239.1">
    <property type="nucleotide sequence ID" value="NZ_GL622296.1"/>
</dbReference>
<dbReference type="HOGENOM" id="CLU_067347_1_0_9"/>
<reference evidence="2 3" key="1">
    <citation type="submission" date="2010-12" db="EMBL/GenBank/DDBJ databases">
        <authorList>
            <person name="Muzny D."/>
            <person name="Qin X."/>
            <person name="Deng J."/>
            <person name="Jiang H."/>
            <person name="Liu Y."/>
            <person name="Qu J."/>
            <person name="Song X.-Z."/>
            <person name="Zhang L."/>
            <person name="Thornton R."/>
            <person name="Coyle M."/>
            <person name="Francisco L."/>
            <person name="Jackson L."/>
            <person name="Javaid M."/>
            <person name="Korchina V."/>
            <person name="Kovar C."/>
            <person name="Mata R."/>
            <person name="Mathew T."/>
            <person name="Ngo R."/>
            <person name="Nguyen L."/>
            <person name="Nguyen N."/>
            <person name="Okwuonu G."/>
            <person name="Ongeri F."/>
            <person name="Pham C."/>
            <person name="Simmons D."/>
            <person name="Wilczek-Boney K."/>
            <person name="Hale W."/>
            <person name="Jakkamsetti A."/>
            <person name="Pham P."/>
            <person name="Ruth R."/>
            <person name="San Lucas F."/>
            <person name="Warren J."/>
            <person name="Zhang J."/>
            <person name="Zhao Z."/>
            <person name="Zhou C."/>
            <person name="Zhu D."/>
            <person name="Lee S."/>
            <person name="Bess C."/>
            <person name="Blankenburg K."/>
            <person name="Forbes L."/>
            <person name="Fu Q."/>
            <person name="Gubbala S."/>
            <person name="Hirani K."/>
            <person name="Jayaseelan J.C."/>
            <person name="Lara F."/>
            <person name="Munidasa M."/>
            <person name="Palculict T."/>
            <person name="Patil S."/>
            <person name="Pu L.-L."/>
            <person name="Saada N."/>
            <person name="Tang L."/>
            <person name="Weissenberger G."/>
            <person name="Zhu Y."/>
            <person name="Hemphill L."/>
            <person name="Shang Y."/>
            <person name="Youmans B."/>
            <person name="Ayvaz T."/>
            <person name="Ross M."/>
            <person name="Santibanez J."/>
            <person name="Aqrawi P."/>
            <person name="Gross S."/>
            <person name="Joshi V."/>
            <person name="Fowler G."/>
            <person name="Nazareth L."/>
            <person name="Reid J."/>
            <person name="Worley K."/>
            <person name="Petrosino J."/>
            <person name="Highlander S."/>
            <person name="Gibbs R."/>
        </authorList>
    </citation>
    <scope>NUCLEOTIDE SEQUENCE [LARGE SCALE GENOMIC DNA]</scope>
    <source>
        <strain evidence="2 3">DSM 3986</strain>
    </source>
</reference>
<evidence type="ECO:0000313" key="2">
    <source>
        <dbReference type="EMBL" id="EFU76635.1"/>
    </source>
</evidence>
<name>E6LND8_9FIRM</name>
<dbReference type="Gene3D" id="3.20.20.140">
    <property type="entry name" value="Metal-dependent hydrolases"/>
    <property type="match status" value="1"/>
</dbReference>
<comment type="caution">
    <text evidence="2">The sequence shown here is derived from an EMBL/GenBank/DDBJ whole genome shotgun (WGS) entry which is preliminary data.</text>
</comment>
<dbReference type="SMART" id="SM00481">
    <property type="entry name" value="POLIIIAc"/>
    <property type="match status" value="1"/>
</dbReference>
<dbReference type="GO" id="GO:0004534">
    <property type="term" value="F:5'-3' RNA exonuclease activity"/>
    <property type="evidence" value="ECO:0007669"/>
    <property type="project" value="TreeGrafter"/>
</dbReference>
<dbReference type="Gene3D" id="1.10.150.650">
    <property type="match status" value="1"/>
</dbReference>
<dbReference type="AlphaFoldDB" id="E6LND8"/>
<accession>E6LND8</accession>
<evidence type="ECO:0000313" key="3">
    <source>
        <dbReference type="Proteomes" id="UP000003434"/>
    </source>
</evidence>
<dbReference type="PANTHER" id="PTHR42924">
    <property type="entry name" value="EXONUCLEASE"/>
    <property type="match status" value="1"/>
</dbReference>
<dbReference type="GO" id="GO:0035312">
    <property type="term" value="F:5'-3' DNA exonuclease activity"/>
    <property type="evidence" value="ECO:0007669"/>
    <property type="project" value="TreeGrafter"/>
</dbReference>
<gene>
    <name evidence="2" type="ORF">HMPREF0381_1473</name>
</gene>
<keyword evidence="2" id="KW-0378">Hydrolase</keyword>
<organism evidence="2 3">
    <name type="scientific">Lachnoanaerobaculum saburreum DSM 3986</name>
    <dbReference type="NCBI Taxonomy" id="887325"/>
    <lineage>
        <taxon>Bacteria</taxon>
        <taxon>Bacillati</taxon>
        <taxon>Bacillota</taxon>
        <taxon>Clostridia</taxon>
        <taxon>Lachnospirales</taxon>
        <taxon>Lachnospiraceae</taxon>
        <taxon>Lachnoanaerobaculum</taxon>
    </lineage>
</organism>
<feature type="domain" description="Polymerase/histidinol phosphatase N-terminal" evidence="1">
    <location>
        <begin position="4"/>
        <end position="69"/>
    </location>
</feature>
<dbReference type="eggNOG" id="COG0613">
    <property type="taxonomic scope" value="Bacteria"/>
</dbReference>
<dbReference type="CDD" id="cd07438">
    <property type="entry name" value="PHP_HisPPase_AMP"/>
    <property type="match status" value="1"/>
</dbReference>
<dbReference type="EMBL" id="AEPW01000057">
    <property type="protein sequence ID" value="EFU76635.1"/>
    <property type="molecule type" value="Genomic_DNA"/>
</dbReference>
<dbReference type="InterPro" id="IPR016195">
    <property type="entry name" value="Pol/histidinol_Pase-like"/>
</dbReference>
<dbReference type="InterPro" id="IPR003141">
    <property type="entry name" value="Pol/His_phosphatase_N"/>
</dbReference>
<dbReference type="InterPro" id="IPR052018">
    <property type="entry name" value="PHP_domain"/>
</dbReference>
<protein>
    <submittedName>
        <fullName evidence="2">PHP domain protein</fullName>
        <ecNumber evidence="2">3.1.3.-</ecNumber>
    </submittedName>
</protein>
<dbReference type="InterPro" id="IPR004013">
    <property type="entry name" value="PHP_dom"/>
</dbReference>
<dbReference type="EC" id="3.1.3.-" evidence="2"/>
<proteinExistence type="predicted"/>
<dbReference type="Pfam" id="PF02811">
    <property type="entry name" value="PHP"/>
    <property type="match status" value="1"/>
</dbReference>
<sequence length="288" mass="32306">MKYIDLHTHSTASDGSFSPSKVAMLAKSADMKAIALTDHDTMAGVEECFKMGLQLDLPVIAGVEMSCVYNSKEIHILGYLLPDNFPAKNLHIKDEVLADLEFFARERADRNAEIINRFKKDGIIISMDDLIGSNPHTQITRAHFADALIKMGIVADTSEAFLKYLEYGGKYIPVKKITTKRCMEFLTKHHFFISLAHPFQYKFSDTQLESLLSHLINSGLNGIEVYHSTHSDEDKKKLNFLAKKYNLFPTGGSDFHGAHKPGLNIGTGYGDLKVPYTILEDILSQNKY</sequence>
<dbReference type="PANTHER" id="PTHR42924:SF3">
    <property type="entry name" value="POLYMERASE_HISTIDINOL PHOSPHATASE N-TERMINAL DOMAIN-CONTAINING PROTEIN"/>
    <property type="match status" value="1"/>
</dbReference>
<evidence type="ECO:0000259" key="1">
    <source>
        <dbReference type="SMART" id="SM00481"/>
    </source>
</evidence>
<dbReference type="SUPFAM" id="SSF89550">
    <property type="entry name" value="PHP domain-like"/>
    <property type="match status" value="1"/>
</dbReference>
<dbReference type="Proteomes" id="UP000003434">
    <property type="component" value="Unassembled WGS sequence"/>
</dbReference>